<name>A0ACB7TGQ8_HYAAI</name>
<reference evidence="1" key="1">
    <citation type="submission" date="2020-05" db="EMBL/GenBank/DDBJ databases">
        <title>Large-scale comparative analyses of tick genomes elucidate their genetic diversity and vector capacities.</title>
        <authorList>
            <person name="Jia N."/>
            <person name="Wang J."/>
            <person name="Shi W."/>
            <person name="Du L."/>
            <person name="Sun Y."/>
            <person name="Zhan W."/>
            <person name="Jiang J."/>
            <person name="Wang Q."/>
            <person name="Zhang B."/>
            <person name="Ji P."/>
            <person name="Sakyi L.B."/>
            <person name="Cui X."/>
            <person name="Yuan T."/>
            <person name="Jiang B."/>
            <person name="Yang W."/>
            <person name="Lam T.T.-Y."/>
            <person name="Chang Q."/>
            <person name="Ding S."/>
            <person name="Wang X."/>
            <person name="Zhu J."/>
            <person name="Ruan X."/>
            <person name="Zhao L."/>
            <person name="Wei J."/>
            <person name="Que T."/>
            <person name="Du C."/>
            <person name="Cheng J."/>
            <person name="Dai P."/>
            <person name="Han X."/>
            <person name="Huang E."/>
            <person name="Gao Y."/>
            <person name="Liu J."/>
            <person name="Shao H."/>
            <person name="Ye R."/>
            <person name="Li L."/>
            <person name="Wei W."/>
            <person name="Wang X."/>
            <person name="Wang C."/>
            <person name="Yang T."/>
            <person name="Huo Q."/>
            <person name="Li W."/>
            <person name="Guo W."/>
            <person name="Chen H."/>
            <person name="Zhou L."/>
            <person name="Ni X."/>
            <person name="Tian J."/>
            <person name="Zhou Y."/>
            <person name="Sheng Y."/>
            <person name="Liu T."/>
            <person name="Pan Y."/>
            <person name="Xia L."/>
            <person name="Li J."/>
            <person name="Zhao F."/>
            <person name="Cao W."/>
        </authorList>
    </citation>
    <scope>NUCLEOTIDE SEQUENCE</scope>
    <source>
        <strain evidence="1">Hyas-2018</strain>
    </source>
</reference>
<gene>
    <name evidence="1" type="ORF">HPB50_014767</name>
</gene>
<comment type="caution">
    <text evidence="1">The sequence shown here is derived from an EMBL/GenBank/DDBJ whole genome shotgun (WGS) entry which is preliminary data.</text>
</comment>
<dbReference type="Proteomes" id="UP000821845">
    <property type="component" value="Chromosome 1"/>
</dbReference>
<evidence type="ECO:0000313" key="2">
    <source>
        <dbReference type="Proteomes" id="UP000821845"/>
    </source>
</evidence>
<evidence type="ECO:0000313" key="1">
    <source>
        <dbReference type="EMBL" id="KAH6946727.1"/>
    </source>
</evidence>
<dbReference type="EMBL" id="CM023481">
    <property type="protein sequence ID" value="KAH6946727.1"/>
    <property type="molecule type" value="Genomic_DNA"/>
</dbReference>
<sequence length="68" mass="7739">MYADIKDPSVSRRMSCKEPSTSFTTTQRKQVYTLPQIKESSWSFMVADPPLPNRQKSGLLNFTSVIDP</sequence>
<proteinExistence type="predicted"/>
<protein>
    <submittedName>
        <fullName evidence="1">Uncharacterized protein</fullName>
    </submittedName>
</protein>
<accession>A0ACB7TGQ8</accession>
<keyword evidence="2" id="KW-1185">Reference proteome</keyword>
<organism evidence="1 2">
    <name type="scientific">Hyalomma asiaticum</name>
    <name type="common">Tick</name>
    <dbReference type="NCBI Taxonomy" id="266040"/>
    <lineage>
        <taxon>Eukaryota</taxon>
        <taxon>Metazoa</taxon>
        <taxon>Ecdysozoa</taxon>
        <taxon>Arthropoda</taxon>
        <taxon>Chelicerata</taxon>
        <taxon>Arachnida</taxon>
        <taxon>Acari</taxon>
        <taxon>Parasitiformes</taxon>
        <taxon>Ixodida</taxon>
        <taxon>Ixodoidea</taxon>
        <taxon>Ixodidae</taxon>
        <taxon>Hyalomminae</taxon>
        <taxon>Hyalomma</taxon>
    </lineage>
</organism>